<evidence type="ECO:0000313" key="1">
    <source>
        <dbReference type="EMBL" id="OQV20871.1"/>
    </source>
</evidence>
<organism evidence="1 2">
    <name type="scientific">Hypsibius exemplaris</name>
    <name type="common">Freshwater tardigrade</name>
    <dbReference type="NCBI Taxonomy" id="2072580"/>
    <lineage>
        <taxon>Eukaryota</taxon>
        <taxon>Metazoa</taxon>
        <taxon>Ecdysozoa</taxon>
        <taxon>Tardigrada</taxon>
        <taxon>Eutardigrada</taxon>
        <taxon>Parachela</taxon>
        <taxon>Hypsibioidea</taxon>
        <taxon>Hypsibiidae</taxon>
        <taxon>Hypsibius</taxon>
    </lineage>
</organism>
<dbReference type="Gene3D" id="1.25.40.10">
    <property type="entry name" value="Tetratricopeptide repeat domain"/>
    <property type="match status" value="1"/>
</dbReference>
<comment type="caution">
    <text evidence="1">The sequence shown here is derived from an EMBL/GenBank/DDBJ whole genome shotgun (WGS) entry which is preliminary data.</text>
</comment>
<name>A0A1W0X077_HYPEX</name>
<dbReference type="SUPFAM" id="SSF48452">
    <property type="entry name" value="TPR-like"/>
    <property type="match status" value="1"/>
</dbReference>
<proteinExistence type="predicted"/>
<dbReference type="Proteomes" id="UP000192578">
    <property type="component" value="Unassembled WGS sequence"/>
</dbReference>
<evidence type="ECO:0008006" key="3">
    <source>
        <dbReference type="Google" id="ProtNLM"/>
    </source>
</evidence>
<keyword evidence="2" id="KW-1185">Reference proteome</keyword>
<protein>
    <recommendedName>
        <fullName evidence="3">Tetratricopeptide repeat protein</fullName>
    </recommendedName>
</protein>
<dbReference type="OrthoDB" id="10550606at2759"/>
<dbReference type="AlphaFoldDB" id="A0A1W0X077"/>
<accession>A0A1W0X077</accession>
<reference evidence="2" key="1">
    <citation type="submission" date="2017-01" db="EMBL/GenBank/DDBJ databases">
        <title>Comparative genomics of anhydrobiosis in the tardigrade Hypsibius dujardini.</title>
        <authorList>
            <person name="Yoshida Y."/>
            <person name="Koutsovoulos G."/>
            <person name="Laetsch D."/>
            <person name="Stevens L."/>
            <person name="Kumar S."/>
            <person name="Horikawa D."/>
            <person name="Ishino K."/>
            <person name="Komine S."/>
            <person name="Tomita M."/>
            <person name="Blaxter M."/>
            <person name="Arakawa K."/>
        </authorList>
    </citation>
    <scope>NUCLEOTIDE SEQUENCE [LARGE SCALE GENOMIC DNA]</scope>
    <source>
        <strain evidence="2">Z151</strain>
    </source>
</reference>
<gene>
    <name evidence="1" type="ORF">BV898_05213</name>
</gene>
<dbReference type="InterPro" id="IPR011990">
    <property type="entry name" value="TPR-like_helical_dom_sf"/>
</dbReference>
<sequence>MDKKLDIVTDTLIVYLYKISKACISDSGNCQALAAYLLADYRKANGTDDNLYIILILAFLNEFFKGHDVQAFKLYADSFFLSQSKPWLQADGRKLSEAAAESLFGYYITWGQSQNVPLVAEDFFFKARKMAEFTRKEDLRAIAACYLTEVNSFLEHLDPEGSRAELKNLKSRSKADKVYTEELQQLFGWAEAMIMLRENKYDEASRNIRTYIKYLQTFDNCYQVHKAYRELALIYERVGRTNIALEVFKAAWRTHRRAPALPDAEDITLKVTGSEFLKPKYDGIDFVTYIKHVYANIHEKDRRKRALTICKVFLELAKQAEQELGTEGFRGVLMEGDLMPLIDYEISQDVGKTESEFSKTMYF</sequence>
<dbReference type="EMBL" id="MTYJ01000027">
    <property type="protein sequence ID" value="OQV20871.1"/>
    <property type="molecule type" value="Genomic_DNA"/>
</dbReference>
<evidence type="ECO:0000313" key="2">
    <source>
        <dbReference type="Proteomes" id="UP000192578"/>
    </source>
</evidence>